<protein>
    <submittedName>
        <fullName evidence="1">Uncharacterized protein</fullName>
    </submittedName>
</protein>
<proteinExistence type="predicted"/>
<organism evidence="1 2">
    <name type="scientific">Paspalum notatum var. saurae</name>
    <dbReference type="NCBI Taxonomy" id="547442"/>
    <lineage>
        <taxon>Eukaryota</taxon>
        <taxon>Viridiplantae</taxon>
        <taxon>Streptophyta</taxon>
        <taxon>Embryophyta</taxon>
        <taxon>Tracheophyta</taxon>
        <taxon>Spermatophyta</taxon>
        <taxon>Magnoliopsida</taxon>
        <taxon>Liliopsida</taxon>
        <taxon>Poales</taxon>
        <taxon>Poaceae</taxon>
        <taxon>PACMAD clade</taxon>
        <taxon>Panicoideae</taxon>
        <taxon>Andropogonodae</taxon>
        <taxon>Paspaleae</taxon>
        <taxon>Paspalinae</taxon>
        <taxon>Paspalum</taxon>
    </lineage>
</organism>
<dbReference type="AlphaFoldDB" id="A0AAQ3PKG4"/>
<reference evidence="1 2" key="1">
    <citation type="submission" date="2024-02" db="EMBL/GenBank/DDBJ databases">
        <title>High-quality chromosome-scale genome assembly of Pensacola bahiagrass (Paspalum notatum Flugge var. saurae).</title>
        <authorList>
            <person name="Vega J.M."/>
            <person name="Podio M."/>
            <person name="Orjuela J."/>
            <person name="Siena L.A."/>
            <person name="Pessino S.C."/>
            <person name="Combes M.C."/>
            <person name="Mariac C."/>
            <person name="Albertini E."/>
            <person name="Pupilli F."/>
            <person name="Ortiz J.P.A."/>
            <person name="Leblanc O."/>
        </authorList>
    </citation>
    <scope>NUCLEOTIDE SEQUENCE [LARGE SCALE GENOMIC DNA]</scope>
    <source>
        <strain evidence="1">R1</strain>
        <tissue evidence="1">Leaf</tissue>
    </source>
</reference>
<evidence type="ECO:0000313" key="1">
    <source>
        <dbReference type="EMBL" id="WVZ49228.1"/>
    </source>
</evidence>
<sequence length="79" mass="9032">MVCENGWRESALEIMGETRTLLRVERDPANEWSTQELLLIKEPDDELHQYRRGLDGCLEEGSTGGLGVTRLVHHHMKTS</sequence>
<dbReference type="EMBL" id="CP144745">
    <property type="protein sequence ID" value="WVZ49228.1"/>
    <property type="molecule type" value="Genomic_DNA"/>
</dbReference>
<dbReference type="Proteomes" id="UP001341281">
    <property type="component" value="Chromosome 01"/>
</dbReference>
<evidence type="ECO:0000313" key="2">
    <source>
        <dbReference type="Proteomes" id="UP001341281"/>
    </source>
</evidence>
<accession>A0AAQ3PKG4</accession>
<gene>
    <name evidence="1" type="ORF">U9M48_000603</name>
</gene>
<keyword evidence="2" id="KW-1185">Reference proteome</keyword>
<name>A0AAQ3PKG4_PASNO</name>